<name>A0ACB5T3X6_AMBMO</name>
<sequence length="102" mass="11640">MNFVDANNNTRLKLPLIAYFHCTPKQLNLFDPKSMDSVHFLTLHFNELITDNDPCWDHFPRKTDSLNIIGTLPIDILDLDETSSSLGGMTLISTFKSEKLEN</sequence>
<dbReference type="EMBL" id="BSXS01003139">
    <property type="protein sequence ID" value="GME80619.1"/>
    <property type="molecule type" value="Genomic_DNA"/>
</dbReference>
<organism evidence="1 2">
    <name type="scientific">Ambrosiozyma monospora</name>
    <name type="common">Yeast</name>
    <name type="synonym">Endomycopsis monosporus</name>
    <dbReference type="NCBI Taxonomy" id="43982"/>
    <lineage>
        <taxon>Eukaryota</taxon>
        <taxon>Fungi</taxon>
        <taxon>Dikarya</taxon>
        <taxon>Ascomycota</taxon>
        <taxon>Saccharomycotina</taxon>
        <taxon>Pichiomycetes</taxon>
        <taxon>Pichiales</taxon>
        <taxon>Pichiaceae</taxon>
        <taxon>Ambrosiozyma</taxon>
    </lineage>
</organism>
<dbReference type="Proteomes" id="UP001165064">
    <property type="component" value="Unassembled WGS sequence"/>
</dbReference>
<proteinExistence type="predicted"/>
<evidence type="ECO:0000313" key="1">
    <source>
        <dbReference type="EMBL" id="GME80619.1"/>
    </source>
</evidence>
<protein>
    <submittedName>
        <fullName evidence="1">Unnamed protein product</fullName>
    </submittedName>
</protein>
<gene>
    <name evidence="1" type="ORF">Amon02_000453900</name>
</gene>
<accession>A0ACB5T3X6</accession>
<evidence type="ECO:0000313" key="2">
    <source>
        <dbReference type="Proteomes" id="UP001165064"/>
    </source>
</evidence>
<reference evidence="1" key="1">
    <citation type="submission" date="2023-04" db="EMBL/GenBank/DDBJ databases">
        <title>Ambrosiozyma monospora NBRC 10751.</title>
        <authorList>
            <person name="Ichikawa N."/>
            <person name="Sato H."/>
            <person name="Tonouchi N."/>
        </authorList>
    </citation>
    <scope>NUCLEOTIDE SEQUENCE</scope>
    <source>
        <strain evidence="1">NBRC 10751</strain>
    </source>
</reference>
<keyword evidence="2" id="KW-1185">Reference proteome</keyword>
<comment type="caution">
    <text evidence="1">The sequence shown here is derived from an EMBL/GenBank/DDBJ whole genome shotgun (WGS) entry which is preliminary data.</text>
</comment>